<protein>
    <submittedName>
        <fullName evidence="1">Uncharacterized protein</fullName>
    </submittedName>
</protein>
<keyword evidence="2" id="KW-1185">Reference proteome</keyword>
<accession>A0A9P8QB49</accession>
<gene>
    <name evidence="1" type="ORF">WICPIJ_001696</name>
</gene>
<comment type="caution">
    <text evidence="1">The sequence shown here is derived from an EMBL/GenBank/DDBJ whole genome shotgun (WGS) entry which is preliminary data.</text>
</comment>
<proteinExistence type="predicted"/>
<organism evidence="1 2">
    <name type="scientific">Wickerhamomyces pijperi</name>
    <name type="common">Yeast</name>
    <name type="synonym">Pichia pijperi</name>
    <dbReference type="NCBI Taxonomy" id="599730"/>
    <lineage>
        <taxon>Eukaryota</taxon>
        <taxon>Fungi</taxon>
        <taxon>Dikarya</taxon>
        <taxon>Ascomycota</taxon>
        <taxon>Saccharomycotina</taxon>
        <taxon>Saccharomycetes</taxon>
        <taxon>Phaffomycetales</taxon>
        <taxon>Wickerhamomycetaceae</taxon>
        <taxon>Wickerhamomyces</taxon>
    </lineage>
</organism>
<evidence type="ECO:0000313" key="2">
    <source>
        <dbReference type="Proteomes" id="UP000774326"/>
    </source>
</evidence>
<sequence>MVVVVEAASVMTAAKVSIVDSQVLWDIVLDIEVGRVDRDGTGLALTVQGDGSATVDKVGSSFTNQFKGVHAVPVTWQGQLERWGTIVKTTLKGDINWGSRGRGRRFCGRWQVDELLTGGRG</sequence>
<dbReference type="AlphaFoldDB" id="A0A9P8QB49"/>
<reference evidence="1" key="2">
    <citation type="submission" date="2021-01" db="EMBL/GenBank/DDBJ databases">
        <authorList>
            <person name="Schikora-Tamarit M.A."/>
        </authorList>
    </citation>
    <scope>NUCLEOTIDE SEQUENCE</scope>
    <source>
        <strain evidence="1">CBS2887</strain>
    </source>
</reference>
<reference evidence="1" key="1">
    <citation type="journal article" date="2021" name="Open Biol.">
        <title>Shared evolutionary footprints suggest mitochondrial oxidative damage underlies multiple complex I losses in fungi.</title>
        <authorList>
            <person name="Schikora-Tamarit M.A."/>
            <person name="Marcet-Houben M."/>
            <person name="Nosek J."/>
            <person name="Gabaldon T."/>
        </authorList>
    </citation>
    <scope>NUCLEOTIDE SEQUENCE</scope>
    <source>
        <strain evidence="1">CBS2887</strain>
    </source>
</reference>
<evidence type="ECO:0000313" key="1">
    <source>
        <dbReference type="EMBL" id="KAH3687313.1"/>
    </source>
</evidence>
<name>A0A9P8QB49_WICPI</name>
<dbReference type="EMBL" id="JAEUBG010000864">
    <property type="protein sequence ID" value="KAH3687313.1"/>
    <property type="molecule type" value="Genomic_DNA"/>
</dbReference>
<dbReference type="Proteomes" id="UP000774326">
    <property type="component" value="Unassembled WGS sequence"/>
</dbReference>